<comment type="similarity">
    <text evidence="1">Belongs to the phosphosulfolactate synthase family.</text>
</comment>
<gene>
    <name evidence="2" type="ORF">CRENPOLYSF1_630002</name>
</gene>
<dbReference type="Gene3D" id="3.20.20.70">
    <property type="entry name" value="Aldolase class I"/>
    <property type="match status" value="1"/>
</dbReference>
<dbReference type="Pfam" id="PF02679">
    <property type="entry name" value="ComA"/>
    <property type="match status" value="1"/>
</dbReference>
<dbReference type="AlphaFoldDB" id="A0A1R4HFP7"/>
<dbReference type="SUPFAM" id="SSF102110">
    <property type="entry name" value="(2r)-phospho-3-sulfolactate synthase ComA"/>
    <property type="match status" value="1"/>
</dbReference>
<evidence type="ECO:0000313" key="3">
    <source>
        <dbReference type="Proteomes" id="UP000195667"/>
    </source>
</evidence>
<evidence type="ECO:0000256" key="1">
    <source>
        <dbReference type="ARBA" id="ARBA00010424"/>
    </source>
</evidence>
<dbReference type="InterPro" id="IPR036112">
    <property type="entry name" value="ComA_synth_sf"/>
</dbReference>
<reference evidence="3" key="1">
    <citation type="submission" date="2017-02" db="EMBL/GenBank/DDBJ databases">
        <authorList>
            <person name="Daims H."/>
        </authorList>
    </citation>
    <scope>NUCLEOTIDE SEQUENCE [LARGE SCALE GENOMIC DNA]</scope>
</reference>
<protein>
    <submittedName>
        <fullName evidence="2">Phosphosulfolactate synthase</fullName>
    </submittedName>
</protein>
<dbReference type="InterPro" id="IPR013785">
    <property type="entry name" value="Aldolase_TIM"/>
</dbReference>
<sequence length="288" mass="32527">MTDTLLEKIKKWTLMNQLPLPQRPLKPRHYGLTSVHDIGISIGELRHILNDYHDFIDVAKLGIGTAYITPRLQEKIALYQEFGVEVHFGGTLFEKFYYHASVEHYQNYMQTMGIKWCEVSTGTLNIPLKERIAIVEKLSRNFIVLAEVGAKNDLHTMPVSVWLKEIKALLNAGCQYIVTEGRSTGTAGIYHANGDIRSDLIMDILNEVSPQKIIFEAPNPKMQAFFTNLVGANANLGNISPRDLLFVEAQRNGLWSETFYMTDADIKPVKAKPFITDDARQPVNYASA</sequence>
<accession>A0A1R4HFP7</accession>
<organism evidence="2 3">
    <name type="scientific">Crenothrix polyspora</name>
    <dbReference type="NCBI Taxonomy" id="360316"/>
    <lineage>
        <taxon>Bacteria</taxon>
        <taxon>Pseudomonadati</taxon>
        <taxon>Pseudomonadota</taxon>
        <taxon>Gammaproteobacteria</taxon>
        <taxon>Methylococcales</taxon>
        <taxon>Crenotrichaceae</taxon>
        <taxon>Crenothrix</taxon>
    </lineage>
</organism>
<dbReference type="Proteomes" id="UP000195667">
    <property type="component" value="Unassembled WGS sequence"/>
</dbReference>
<dbReference type="InterPro" id="IPR003830">
    <property type="entry name" value="ComA_synth"/>
</dbReference>
<keyword evidence="3" id="KW-1185">Reference proteome</keyword>
<dbReference type="EMBL" id="FUKI01000141">
    <property type="protein sequence ID" value="SJM95052.1"/>
    <property type="molecule type" value="Genomic_DNA"/>
</dbReference>
<proteinExistence type="inferred from homology"/>
<dbReference type="PANTHER" id="PTHR48413:SF1">
    <property type="entry name" value="PROTEIN HEAT-STRESS-ASSOCIATED 32"/>
    <property type="match status" value="1"/>
</dbReference>
<evidence type="ECO:0000313" key="2">
    <source>
        <dbReference type="EMBL" id="SJM95052.1"/>
    </source>
</evidence>
<dbReference type="PANTHER" id="PTHR48413">
    <property type="match status" value="1"/>
</dbReference>
<name>A0A1R4HFP7_9GAMM</name>